<gene>
    <name evidence="2" type="ORF">ONE63_000028</name>
</gene>
<feature type="compositionally biased region" description="Low complexity" evidence="1">
    <location>
        <begin position="325"/>
        <end position="372"/>
    </location>
</feature>
<accession>A0AAV7XX70</accession>
<comment type="caution">
    <text evidence="2">The sequence shown here is derived from an EMBL/GenBank/DDBJ whole genome shotgun (WGS) entry which is preliminary data.</text>
</comment>
<protein>
    <recommendedName>
        <fullName evidence="4">BEN domain-containing protein</fullName>
    </recommendedName>
</protein>
<feature type="region of interest" description="Disordered" evidence="1">
    <location>
        <begin position="310"/>
        <end position="376"/>
    </location>
</feature>
<evidence type="ECO:0008006" key="4">
    <source>
        <dbReference type="Google" id="ProtNLM"/>
    </source>
</evidence>
<keyword evidence="3" id="KW-1185">Reference proteome</keyword>
<evidence type="ECO:0000256" key="1">
    <source>
        <dbReference type="SAM" id="MobiDB-lite"/>
    </source>
</evidence>
<dbReference type="EMBL" id="JAPTSV010000001">
    <property type="protein sequence ID" value="KAJ1531344.1"/>
    <property type="molecule type" value="Genomic_DNA"/>
</dbReference>
<dbReference type="AlphaFoldDB" id="A0AAV7XX70"/>
<name>A0AAV7XX70_9NEOP</name>
<evidence type="ECO:0000313" key="3">
    <source>
        <dbReference type="Proteomes" id="UP001075354"/>
    </source>
</evidence>
<dbReference type="Proteomes" id="UP001075354">
    <property type="component" value="Chromosome 1"/>
</dbReference>
<reference evidence="2" key="1">
    <citation type="submission" date="2022-12" db="EMBL/GenBank/DDBJ databases">
        <title>Chromosome-level genome assembly of the bean flower thrips Megalurothrips usitatus.</title>
        <authorList>
            <person name="Ma L."/>
            <person name="Liu Q."/>
            <person name="Li H."/>
            <person name="Cai W."/>
        </authorList>
    </citation>
    <scope>NUCLEOTIDE SEQUENCE</scope>
    <source>
        <strain evidence="2">Cailab_2022a</strain>
    </source>
</reference>
<sequence length="408" mass="44683">MGLIKYTDGMSYMGKIIKVKGNTMELDEVESELYDQIKKNTEEVATKRKSVKLVRSGPMAKGVSAASTSNGASHDAQSDDDVVDNGSEAEDDVLEEDIQGRGCDKDDIEGGSNSHLEIYDMSRSDEEGDKELKEFRNPNTEWFLMYLLQCVGSKGITSRSTKSTSDKVRLVKGHSLRICKAGRNMLIVDKKSQKSPSNFVRKILVHLYGVEQLKQMTAMGRRKNSLSISKDDLSAIFDFISEHTASIPWDEFAKSGSKKSSPTKSDKVTEIADSDRNEAATENNVLSVVASPLKFRDKVEVTTRLAEDRNKNQVSFPGMGGKFNSSRMSPSTDSSRMSPSTDSSRTPPSTDSSSMSPNMAKSSSSSNTMASTDINSSMSGTMVLTTTRNNKCNSKCLSQCTSQCLTKK</sequence>
<feature type="compositionally biased region" description="Low complexity" evidence="1">
    <location>
        <begin position="254"/>
        <end position="263"/>
    </location>
</feature>
<feature type="compositionally biased region" description="Basic and acidic residues" evidence="1">
    <location>
        <begin position="264"/>
        <end position="277"/>
    </location>
</feature>
<evidence type="ECO:0000313" key="2">
    <source>
        <dbReference type="EMBL" id="KAJ1531344.1"/>
    </source>
</evidence>
<feature type="region of interest" description="Disordered" evidence="1">
    <location>
        <begin position="55"/>
        <end position="86"/>
    </location>
</feature>
<organism evidence="2 3">
    <name type="scientific">Megalurothrips usitatus</name>
    <name type="common">bean blossom thrips</name>
    <dbReference type="NCBI Taxonomy" id="439358"/>
    <lineage>
        <taxon>Eukaryota</taxon>
        <taxon>Metazoa</taxon>
        <taxon>Ecdysozoa</taxon>
        <taxon>Arthropoda</taxon>
        <taxon>Hexapoda</taxon>
        <taxon>Insecta</taxon>
        <taxon>Pterygota</taxon>
        <taxon>Neoptera</taxon>
        <taxon>Paraneoptera</taxon>
        <taxon>Thysanoptera</taxon>
        <taxon>Terebrantia</taxon>
        <taxon>Thripoidea</taxon>
        <taxon>Thripidae</taxon>
        <taxon>Megalurothrips</taxon>
    </lineage>
</organism>
<proteinExistence type="predicted"/>
<feature type="region of interest" description="Disordered" evidence="1">
    <location>
        <begin position="252"/>
        <end position="277"/>
    </location>
</feature>